<protein>
    <submittedName>
        <fullName evidence="1">Type IV toxin-antitoxin system AbiEi family antitoxin domain-containing protein</fullName>
    </submittedName>
</protein>
<dbReference type="Pfam" id="PF19570">
    <property type="entry name" value="DUF6088"/>
    <property type="match status" value="1"/>
</dbReference>
<gene>
    <name evidence="1" type="ORF">J0A68_11105</name>
</gene>
<dbReference type="InterPro" id="IPR036388">
    <property type="entry name" value="WH-like_DNA-bd_sf"/>
</dbReference>
<name>A0ABS3C352_9BACT</name>
<accession>A0ABS3C352</accession>
<dbReference type="EMBL" id="JAFKCT010000004">
    <property type="protein sequence ID" value="MBN7811506.1"/>
    <property type="molecule type" value="Genomic_DNA"/>
</dbReference>
<dbReference type="RefSeq" id="WP_206578288.1">
    <property type="nucleotide sequence ID" value="NZ_JAFKCT010000004.1"/>
</dbReference>
<sequence>MEATEEKISHQIKAKPRGSLFFPEDFKSCGSDEAVRVALHRMVKNGALDRIAQGIYTLPKHSDLIGKVYPSIEEVAQAIAKRDRARIIPTGVYALNALGLSTQVPTKAVYLTDGAARLVKVGNRTILFKRTSPKNLSVKGSLSGLAIQALKSIGKDQVIDTEIEKILFILQKEDSSNLEHDKSLAPAWISKIFDQALKKKQYVR</sequence>
<keyword evidence="2" id="KW-1185">Reference proteome</keyword>
<dbReference type="InterPro" id="IPR045738">
    <property type="entry name" value="DUF6088"/>
</dbReference>
<comment type="caution">
    <text evidence="1">The sequence shown here is derived from an EMBL/GenBank/DDBJ whole genome shotgun (WGS) entry which is preliminary data.</text>
</comment>
<dbReference type="Proteomes" id="UP000664317">
    <property type="component" value="Unassembled WGS sequence"/>
</dbReference>
<organism evidence="1 2">
    <name type="scientific">Algoriphagus oliviformis</name>
    <dbReference type="NCBI Taxonomy" id="2811231"/>
    <lineage>
        <taxon>Bacteria</taxon>
        <taxon>Pseudomonadati</taxon>
        <taxon>Bacteroidota</taxon>
        <taxon>Cytophagia</taxon>
        <taxon>Cytophagales</taxon>
        <taxon>Cyclobacteriaceae</taxon>
        <taxon>Algoriphagus</taxon>
    </lineage>
</organism>
<proteinExistence type="predicted"/>
<reference evidence="1 2" key="1">
    <citation type="submission" date="2021-03" db="EMBL/GenBank/DDBJ databases">
        <title>novel species isolated from a fishpond in China.</title>
        <authorList>
            <person name="Lu H."/>
            <person name="Cai Z."/>
        </authorList>
    </citation>
    <scope>NUCLEOTIDE SEQUENCE [LARGE SCALE GENOMIC DNA]</scope>
    <source>
        <strain evidence="1 2">H41</strain>
    </source>
</reference>
<evidence type="ECO:0000313" key="1">
    <source>
        <dbReference type="EMBL" id="MBN7811506.1"/>
    </source>
</evidence>
<dbReference type="Gene3D" id="1.10.10.10">
    <property type="entry name" value="Winged helix-like DNA-binding domain superfamily/Winged helix DNA-binding domain"/>
    <property type="match status" value="1"/>
</dbReference>
<evidence type="ECO:0000313" key="2">
    <source>
        <dbReference type="Proteomes" id="UP000664317"/>
    </source>
</evidence>